<keyword evidence="2" id="KW-0560">Oxidoreductase</keyword>
<dbReference type="PANTHER" id="PTHR42879">
    <property type="entry name" value="3-OXOACYL-(ACYL-CARRIER-PROTEIN) REDUCTASE"/>
    <property type="match status" value="1"/>
</dbReference>
<accession>A0A8J3IQS3</accession>
<dbReference type="GO" id="GO:0016491">
    <property type="term" value="F:oxidoreductase activity"/>
    <property type="evidence" value="ECO:0007669"/>
    <property type="project" value="UniProtKB-KW"/>
</dbReference>
<dbReference type="Pfam" id="PF13561">
    <property type="entry name" value="adh_short_C2"/>
    <property type="match status" value="1"/>
</dbReference>
<dbReference type="PANTHER" id="PTHR42879:SF2">
    <property type="entry name" value="3-OXOACYL-[ACYL-CARRIER-PROTEIN] REDUCTASE FABG"/>
    <property type="match status" value="1"/>
</dbReference>
<name>A0A8J3IQS3_9CHLR</name>
<proteinExistence type="inferred from homology"/>
<comment type="similarity">
    <text evidence="1">Belongs to the short-chain dehydrogenases/reductases (SDR) family.</text>
</comment>
<sequence>MGETVDTNTTIPGASLLRGRVALITGASRGIGAATALLFARHGAAVGVNYYNSSGQAQEVVEAIGAFGGRAIAIRASVDNAEEVGAMVQRVEQELGPIDTLVLNAIAGSKLVEHSGKSTAARGPSIFTPFLDSTWEQYQNIVVRSLVGVYVPARAVVPLMVERKRGNLIAVSSTAARAPYISMGALAAGKASVEAFMKALVPELGPHSIRVNVVAPGTVETEASAPYIQVRKEAMSQNLPLRRLGQPEDIAGAILLLAAPQAGYLTGNYLAAGGGNYLP</sequence>
<dbReference type="InterPro" id="IPR036291">
    <property type="entry name" value="NAD(P)-bd_dom_sf"/>
</dbReference>
<gene>
    <name evidence="3" type="primary">fabG_3</name>
    <name evidence="3" type="ORF">KSF_102920</name>
</gene>
<dbReference type="FunFam" id="3.40.50.720:FF:000173">
    <property type="entry name" value="3-oxoacyl-[acyl-carrier protein] reductase"/>
    <property type="match status" value="1"/>
</dbReference>
<dbReference type="AlphaFoldDB" id="A0A8J3IQS3"/>
<dbReference type="InterPro" id="IPR002347">
    <property type="entry name" value="SDR_fam"/>
</dbReference>
<dbReference type="Gene3D" id="3.40.50.720">
    <property type="entry name" value="NAD(P)-binding Rossmann-like Domain"/>
    <property type="match status" value="1"/>
</dbReference>
<dbReference type="RefSeq" id="WP_220210801.1">
    <property type="nucleotide sequence ID" value="NZ_BNJK01000002.1"/>
</dbReference>
<dbReference type="InterPro" id="IPR050259">
    <property type="entry name" value="SDR"/>
</dbReference>
<keyword evidence="4" id="KW-1185">Reference proteome</keyword>
<evidence type="ECO:0000313" key="4">
    <source>
        <dbReference type="Proteomes" id="UP000597444"/>
    </source>
</evidence>
<evidence type="ECO:0000313" key="3">
    <source>
        <dbReference type="EMBL" id="GHP00245.1"/>
    </source>
</evidence>
<evidence type="ECO:0000256" key="1">
    <source>
        <dbReference type="ARBA" id="ARBA00006484"/>
    </source>
</evidence>
<dbReference type="EMBL" id="BNJK01000002">
    <property type="protein sequence ID" value="GHP00245.1"/>
    <property type="molecule type" value="Genomic_DNA"/>
</dbReference>
<organism evidence="3 4">
    <name type="scientific">Reticulibacter mediterranei</name>
    <dbReference type="NCBI Taxonomy" id="2778369"/>
    <lineage>
        <taxon>Bacteria</taxon>
        <taxon>Bacillati</taxon>
        <taxon>Chloroflexota</taxon>
        <taxon>Ktedonobacteria</taxon>
        <taxon>Ktedonobacterales</taxon>
        <taxon>Reticulibacteraceae</taxon>
        <taxon>Reticulibacter</taxon>
    </lineage>
</organism>
<dbReference type="PRINTS" id="PR00081">
    <property type="entry name" value="GDHRDH"/>
</dbReference>
<dbReference type="SUPFAM" id="SSF51735">
    <property type="entry name" value="NAD(P)-binding Rossmann-fold domains"/>
    <property type="match status" value="1"/>
</dbReference>
<protein>
    <submittedName>
        <fullName evidence="3">Beta-ketoacyl-ACP reductase</fullName>
    </submittedName>
</protein>
<reference evidence="3" key="1">
    <citation type="submission" date="2020-10" db="EMBL/GenBank/DDBJ databases">
        <title>Taxonomic study of unclassified bacteria belonging to the class Ktedonobacteria.</title>
        <authorList>
            <person name="Yabe S."/>
            <person name="Wang C.M."/>
            <person name="Zheng Y."/>
            <person name="Sakai Y."/>
            <person name="Cavaletti L."/>
            <person name="Monciardini P."/>
            <person name="Donadio S."/>
        </authorList>
    </citation>
    <scope>NUCLEOTIDE SEQUENCE</scope>
    <source>
        <strain evidence="3">ID150040</strain>
    </source>
</reference>
<dbReference type="Proteomes" id="UP000597444">
    <property type="component" value="Unassembled WGS sequence"/>
</dbReference>
<comment type="caution">
    <text evidence="3">The sequence shown here is derived from an EMBL/GenBank/DDBJ whole genome shotgun (WGS) entry which is preliminary data.</text>
</comment>
<evidence type="ECO:0000256" key="2">
    <source>
        <dbReference type="ARBA" id="ARBA00023002"/>
    </source>
</evidence>